<dbReference type="InterPro" id="IPR001789">
    <property type="entry name" value="Sig_transdc_resp-reg_receiver"/>
</dbReference>
<dbReference type="Proteomes" id="UP000295727">
    <property type="component" value="Chromosome 2"/>
</dbReference>
<organism evidence="3 4">
    <name type="scientific">Paraburkholderia pallida</name>
    <dbReference type="NCBI Taxonomy" id="2547399"/>
    <lineage>
        <taxon>Bacteria</taxon>
        <taxon>Pseudomonadati</taxon>
        <taxon>Pseudomonadota</taxon>
        <taxon>Betaproteobacteria</taxon>
        <taxon>Burkholderiales</taxon>
        <taxon>Burkholderiaceae</taxon>
        <taxon>Paraburkholderia</taxon>
    </lineage>
</organism>
<keyword evidence="4" id="KW-1185">Reference proteome</keyword>
<proteinExistence type="predicted"/>
<dbReference type="AlphaFoldDB" id="A0A4P7CSL6"/>
<dbReference type="GO" id="GO:0000160">
    <property type="term" value="P:phosphorelay signal transduction system"/>
    <property type="evidence" value="ECO:0007669"/>
    <property type="project" value="InterPro"/>
</dbReference>
<dbReference type="SUPFAM" id="SSF52172">
    <property type="entry name" value="CheY-like"/>
    <property type="match status" value="1"/>
</dbReference>
<dbReference type="Gene3D" id="3.40.50.2300">
    <property type="match status" value="1"/>
</dbReference>
<evidence type="ECO:0000259" key="2">
    <source>
        <dbReference type="PROSITE" id="PS50110"/>
    </source>
</evidence>
<name>A0A4P7CSL6_9BURK</name>
<dbReference type="PROSITE" id="PS50110">
    <property type="entry name" value="RESPONSE_REGULATORY"/>
    <property type="match status" value="1"/>
</dbReference>
<dbReference type="RefSeq" id="WP_134751218.1">
    <property type="nucleotide sequence ID" value="NZ_CP038149.1"/>
</dbReference>
<evidence type="ECO:0000313" key="4">
    <source>
        <dbReference type="Proteomes" id="UP000295727"/>
    </source>
</evidence>
<dbReference type="OrthoDB" id="5697380at2"/>
<protein>
    <submittedName>
        <fullName evidence="3">Response regulator</fullName>
    </submittedName>
</protein>
<dbReference type="Pfam" id="PF00072">
    <property type="entry name" value="Response_reg"/>
    <property type="match status" value="1"/>
</dbReference>
<reference evidence="3 4" key="1">
    <citation type="submission" date="2019-03" db="EMBL/GenBank/DDBJ databases">
        <title>Paraburkholderia sp. 7MH5, isolated from subtropical forest soil.</title>
        <authorList>
            <person name="Gao Z.-H."/>
            <person name="Qiu L.-H."/>
        </authorList>
    </citation>
    <scope>NUCLEOTIDE SEQUENCE [LARGE SCALE GENOMIC DNA]</scope>
    <source>
        <strain evidence="3 4">7MH5</strain>
    </source>
</reference>
<accession>A0A4P7CSL6</accession>
<dbReference type="EMBL" id="CP038149">
    <property type="protein sequence ID" value="QBQ98940.1"/>
    <property type="molecule type" value="Genomic_DNA"/>
</dbReference>
<sequence length="345" mass="38851">MTKATPKAIQPFSWPTTAAFVDDSAAFLSNLSLQLDPDLAFRLFSSPAEALKFLNGRAAQDQPASPIFSPYLDRTEENDAHQVIAMRVDAIRSLVHRPERFESVSVVVVDYDMPELNGIEFCRRLANPALKKIVLTGKADEHVAVKSFNEGLIDRFIRKHEVDAVETLNQAIRDMQAAYFNKACGTVLDALAVSEYAFLKDGALAAHVQGIFESLGIVEHYLSYQPHGLLMFDAHGTPWLLIIHTEESLRGVHEIAIEQSAPASFLAELDSQRSVPYFWRTEGYYPAHCEQWQPYMHPASVFEGERRYIYAVVKQPAGLALENVLPYDAWLQQLDREIQAAWDSR</sequence>
<feature type="modified residue" description="4-aspartylphosphate" evidence="1">
    <location>
        <position position="110"/>
    </location>
</feature>
<feature type="domain" description="Response regulatory" evidence="2">
    <location>
        <begin position="17"/>
        <end position="173"/>
    </location>
</feature>
<keyword evidence="1" id="KW-0597">Phosphoprotein</keyword>
<dbReference type="InterPro" id="IPR011006">
    <property type="entry name" value="CheY-like_superfamily"/>
</dbReference>
<dbReference type="KEGG" id="ppai:E1956_16955"/>
<evidence type="ECO:0000313" key="3">
    <source>
        <dbReference type="EMBL" id="QBQ98940.1"/>
    </source>
</evidence>
<gene>
    <name evidence="3" type="ORF">E1956_16955</name>
</gene>
<evidence type="ECO:0000256" key="1">
    <source>
        <dbReference type="PROSITE-ProRule" id="PRU00169"/>
    </source>
</evidence>